<dbReference type="InterPro" id="IPR028995">
    <property type="entry name" value="Glyco_hydro_57/38_cen_sf"/>
</dbReference>
<gene>
    <name evidence="6" type="ORF">STURON_00693</name>
</gene>
<dbReference type="AlphaFoldDB" id="A0A0K1P6U1"/>
<dbReference type="InterPro" id="IPR011013">
    <property type="entry name" value="Gal_mutarotase_sf_dom"/>
</dbReference>
<proteinExistence type="inferred from homology"/>
<keyword evidence="4" id="KW-0326">Glycosidase</keyword>
<reference evidence="6 7" key="1">
    <citation type="journal article" date="2015" name="Genome Announc.">
        <title>Complete Genome Sequence of Spiroplasma turonicum Strain Tab4cT, a Parasite of a Horse Fly, Haematopota sp. (Diptera: Tabanidae).</title>
        <authorList>
            <person name="Davis R.E."/>
            <person name="Shao J."/>
            <person name="Zhao Y."/>
            <person name="Gasparich G.E."/>
            <person name="Gaynor B.J."/>
            <person name="Donofrio N."/>
        </authorList>
    </citation>
    <scope>NUCLEOTIDE SEQUENCE [LARGE SCALE GENOMIC DNA]</scope>
    <source>
        <strain evidence="6 7">Tab4c</strain>
    </source>
</reference>
<dbReference type="Pfam" id="PF17677">
    <property type="entry name" value="Glyco_hydro38C2"/>
    <property type="match status" value="1"/>
</dbReference>
<accession>A0A0K1P6U1</accession>
<dbReference type="GO" id="GO:0030246">
    <property type="term" value="F:carbohydrate binding"/>
    <property type="evidence" value="ECO:0007669"/>
    <property type="project" value="InterPro"/>
</dbReference>
<comment type="similarity">
    <text evidence="1">Belongs to the glycosyl hydrolase 38 family.</text>
</comment>
<dbReference type="InterPro" id="IPR000602">
    <property type="entry name" value="Glyco_hydro_38_N"/>
</dbReference>
<dbReference type="SUPFAM" id="SSF88713">
    <property type="entry name" value="Glycoside hydrolase/deacetylase"/>
    <property type="match status" value="1"/>
</dbReference>
<feature type="domain" description="Glycoside hydrolase family 38 central" evidence="5">
    <location>
        <begin position="295"/>
        <end position="373"/>
    </location>
</feature>
<dbReference type="Pfam" id="PF01074">
    <property type="entry name" value="Glyco_hydro_38N"/>
    <property type="match status" value="1"/>
</dbReference>
<dbReference type="InterPro" id="IPR011330">
    <property type="entry name" value="Glyco_hydro/deAcase_b/a-brl"/>
</dbReference>
<dbReference type="GO" id="GO:0006013">
    <property type="term" value="P:mannose metabolic process"/>
    <property type="evidence" value="ECO:0007669"/>
    <property type="project" value="InterPro"/>
</dbReference>
<protein>
    <submittedName>
        <fullName evidence="6">Glycosyl hydrolase, family 38</fullName>
    </submittedName>
</protein>
<name>A0A0K1P6U1_9MOLU</name>
<dbReference type="OrthoDB" id="9772207at2"/>
<dbReference type="SUPFAM" id="SSF88688">
    <property type="entry name" value="Families 57/38 glycoside transferase middle domain"/>
    <property type="match status" value="1"/>
</dbReference>
<dbReference type="Pfam" id="PF09261">
    <property type="entry name" value="Alpha-mann_mid"/>
    <property type="match status" value="1"/>
</dbReference>
<dbReference type="Gene3D" id="2.60.40.2220">
    <property type="match status" value="1"/>
</dbReference>
<evidence type="ECO:0000256" key="3">
    <source>
        <dbReference type="ARBA" id="ARBA00022801"/>
    </source>
</evidence>
<evidence type="ECO:0000256" key="4">
    <source>
        <dbReference type="ARBA" id="ARBA00023295"/>
    </source>
</evidence>
<keyword evidence="7" id="KW-1185">Reference proteome</keyword>
<evidence type="ECO:0000256" key="2">
    <source>
        <dbReference type="ARBA" id="ARBA00022723"/>
    </source>
</evidence>
<dbReference type="EMBL" id="CP012328">
    <property type="protein sequence ID" value="AKU79939.1"/>
    <property type="molecule type" value="Genomic_DNA"/>
</dbReference>
<evidence type="ECO:0000259" key="5">
    <source>
        <dbReference type="SMART" id="SM00872"/>
    </source>
</evidence>
<dbReference type="GO" id="GO:0004559">
    <property type="term" value="F:alpha-mannosidase activity"/>
    <property type="evidence" value="ECO:0007669"/>
    <property type="project" value="InterPro"/>
</dbReference>
<dbReference type="InterPro" id="IPR015341">
    <property type="entry name" value="Glyco_hydro_38_cen"/>
</dbReference>
<keyword evidence="2" id="KW-0479">Metal-binding</keyword>
<dbReference type="Gene3D" id="3.20.110.10">
    <property type="entry name" value="Glycoside hydrolase 38, N terminal domain"/>
    <property type="match status" value="1"/>
</dbReference>
<dbReference type="SUPFAM" id="SSF74650">
    <property type="entry name" value="Galactose mutarotase-like"/>
    <property type="match status" value="1"/>
</dbReference>
<dbReference type="KEGG" id="stur:STURON_00693"/>
<dbReference type="PANTHER" id="PTHR46017">
    <property type="entry name" value="ALPHA-MANNOSIDASE 2C1"/>
    <property type="match status" value="1"/>
</dbReference>
<dbReference type="RefSeq" id="WP_075048520.1">
    <property type="nucleotide sequence ID" value="NZ_CP012328.1"/>
</dbReference>
<dbReference type="PATRIC" id="fig|216946.3.peg.720"/>
<dbReference type="SMART" id="SM00872">
    <property type="entry name" value="Alpha-mann_mid"/>
    <property type="match status" value="1"/>
</dbReference>
<evidence type="ECO:0000313" key="7">
    <source>
        <dbReference type="Proteomes" id="UP000067243"/>
    </source>
</evidence>
<dbReference type="STRING" id="216946.STURO_v1c06930"/>
<dbReference type="InterPro" id="IPR041147">
    <property type="entry name" value="GH38_C"/>
</dbReference>
<evidence type="ECO:0000313" key="6">
    <source>
        <dbReference type="EMBL" id="AKU79939.1"/>
    </source>
</evidence>
<sequence length="879" mass="103486">MNEKNNKWIIHLVAHTHWDKEWYFTKQDSDILLNDNVNNLLNMLDNNEISNFTFDGQYSIIEDYIKYNPDNKTKIEKYVKDKKIIIGPWYTQPDFFNSGSESIIRNLLYGIKGCQSINSDYLKVAYVPDSFGHNNQMPQIYNSFGLNRFLYWRGISKKIIDNNGIINDWVGIDGSKILSYNLLFGYWPFGSYYPYLELNKSNINLKAKEFYENTKLMIDEIKNKSLGITNSILIPIGGDQAPILNYFNEFVNEINNLSNDQWIVSDYDTFFDNINISTNNLPMINEELRFPYLSRVHRTIGSQRQDIKYILKKLETELYLNLEPLMSYYFLIAKKYDKSFIDEIIKNILLSQAHDSLGGCNSDRTNSDIKNRIERSYDLVQSIETKILKIISKNVNLENESLLIFNTELFDTCHDYFVKIFTKHKYFNLEEKNGEIVNYSVIKSSYCESGMSVKPSINGEKVESLDGFYEHDILINDLKIDSLFFSVLNIVKKNEIYIDKYISNFKITLDKNMIVIKNNYNDDCYKIIFECTYDFGDSYDYSPKSFKTEEINTFLNSSIEHIIHNRLNISQITIDYLVPESEKKSKKILQKFFITIYEYENNKLTFNINTTNNSSELRWRFIILSPKELKSTFNDQCYSIIDRNHNEYLKTWEIDKWKEAPINIEPFEYICGVRNVFCIYSKFLNEYEMFDNNKFAITLYRSVSFLGKNDLLFRPGRSSGTSEYNLKTFDSRLINYNFDVSLTIDFNNNVNNLLESRHNIKNTLYYQNQNYNTLHKKFDRFLLKIPSIEIKSLGISLSNTDFIVKTFKKAEKTNDLIIRGFNPLDKDINLSLKNNNTNNNILFNVLDLNEDIKHINKNEILIKKNEIITISIKGDILDD</sequence>
<evidence type="ECO:0000256" key="1">
    <source>
        <dbReference type="ARBA" id="ARBA00009792"/>
    </source>
</evidence>
<organism evidence="6 7">
    <name type="scientific">Spiroplasma turonicum</name>
    <dbReference type="NCBI Taxonomy" id="216946"/>
    <lineage>
        <taxon>Bacteria</taxon>
        <taxon>Bacillati</taxon>
        <taxon>Mycoplasmatota</taxon>
        <taxon>Mollicutes</taxon>
        <taxon>Entomoplasmatales</taxon>
        <taxon>Spiroplasmataceae</taxon>
        <taxon>Spiroplasma</taxon>
    </lineage>
</organism>
<dbReference type="PANTHER" id="PTHR46017:SF2">
    <property type="entry name" value="MANNOSYLGLYCERATE HYDROLASE"/>
    <property type="match status" value="1"/>
</dbReference>
<dbReference type="InterPro" id="IPR037094">
    <property type="entry name" value="Glyco_hydro_38_cen_sf"/>
</dbReference>
<dbReference type="GO" id="GO:0046872">
    <property type="term" value="F:metal ion binding"/>
    <property type="evidence" value="ECO:0007669"/>
    <property type="project" value="UniProtKB-KW"/>
</dbReference>
<keyword evidence="3 6" id="KW-0378">Hydrolase</keyword>
<dbReference type="GO" id="GO:0009313">
    <property type="term" value="P:oligosaccharide catabolic process"/>
    <property type="evidence" value="ECO:0007669"/>
    <property type="project" value="TreeGrafter"/>
</dbReference>
<dbReference type="Gene3D" id="1.20.1270.50">
    <property type="entry name" value="Glycoside hydrolase family 38, central domain"/>
    <property type="match status" value="1"/>
</dbReference>
<dbReference type="Proteomes" id="UP000067243">
    <property type="component" value="Chromosome"/>
</dbReference>
<dbReference type="InterPro" id="IPR027291">
    <property type="entry name" value="Glyco_hydro_38_N_sf"/>
</dbReference>
<dbReference type="Gene3D" id="2.70.98.30">
    <property type="entry name" value="Golgi alpha-mannosidase II, domain 4"/>
    <property type="match status" value="1"/>
</dbReference>